<evidence type="ECO:0000313" key="1">
    <source>
        <dbReference type="EMBL" id="CAH9134793.1"/>
    </source>
</evidence>
<reference evidence="1" key="1">
    <citation type="submission" date="2022-07" db="EMBL/GenBank/DDBJ databases">
        <authorList>
            <person name="Macas J."/>
            <person name="Novak P."/>
            <person name="Neumann P."/>
        </authorList>
    </citation>
    <scope>NUCLEOTIDE SEQUENCE</scope>
</reference>
<keyword evidence="2" id="KW-1185">Reference proteome</keyword>
<proteinExistence type="predicted"/>
<organism evidence="1 2">
    <name type="scientific">Cuscuta epithymum</name>
    <dbReference type="NCBI Taxonomy" id="186058"/>
    <lineage>
        <taxon>Eukaryota</taxon>
        <taxon>Viridiplantae</taxon>
        <taxon>Streptophyta</taxon>
        <taxon>Embryophyta</taxon>
        <taxon>Tracheophyta</taxon>
        <taxon>Spermatophyta</taxon>
        <taxon>Magnoliopsida</taxon>
        <taxon>eudicotyledons</taxon>
        <taxon>Gunneridae</taxon>
        <taxon>Pentapetalae</taxon>
        <taxon>asterids</taxon>
        <taxon>lamiids</taxon>
        <taxon>Solanales</taxon>
        <taxon>Convolvulaceae</taxon>
        <taxon>Cuscuteae</taxon>
        <taxon>Cuscuta</taxon>
        <taxon>Cuscuta subgen. Cuscuta</taxon>
    </lineage>
</organism>
<dbReference type="AlphaFoldDB" id="A0AAV0FHE0"/>
<sequence length="136" mass="15577">MYCRFALKARYEFIGSQNLVEATAVGDTVPIKNIGIHPLEDLEPILDFFHGESLCIFHFCSFCSCIPYFHLRVSLARVPKLDLDWAGKKNSTGTRFLVPDLNQYGTSSNWVHFFQNRISFGSFFGKFAEELDLMHS</sequence>
<name>A0AAV0FHE0_9ASTE</name>
<evidence type="ECO:0000313" key="2">
    <source>
        <dbReference type="Proteomes" id="UP001152523"/>
    </source>
</evidence>
<comment type="caution">
    <text evidence="1">The sequence shown here is derived from an EMBL/GenBank/DDBJ whole genome shotgun (WGS) entry which is preliminary data.</text>
</comment>
<gene>
    <name evidence="1" type="ORF">CEPIT_LOCUS34014</name>
</gene>
<protein>
    <submittedName>
        <fullName evidence="1">Uncharacterized protein</fullName>
    </submittedName>
</protein>
<dbReference type="Proteomes" id="UP001152523">
    <property type="component" value="Unassembled WGS sequence"/>
</dbReference>
<accession>A0AAV0FHE0</accession>
<dbReference type="EMBL" id="CAMAPF010000984">
    <property type="protein sequence ID" value="CAH9134793.1"/>
    <property type="molecule type" value="Genomic_DNA"/>
</dbReference>